<dbReference type="InterPro" id="IPR050966">
    <property type="entry name" value="Glutamyl_endopeptidase"/>
</dbReference>
<reference evidence="4" key="1">
    <citation type="journal article" date="2019" name="Int. J. Syst. Evol. Microbiol.">
        <title>The Global Catalogue of Microorganisms (GCM) 10K type strain sequencing project: providing services to taxonomists for standard genome sequencing and annotation.</title>
        <authorList>
            <consortium name="The Broad Institute Genomics Platform"/>
            <consortium name="The Broad Institute Genome Sequencing Center for Infectious Disease"/>
            <person name="Wu L."/>
            <person name="Ma J."/>
        </authorList>
    </citation>
    <scope>NUCLEOTIDE SEQUENCE [LARGE SCALE GENOMIC DNA]</scope>
    <source>
        <strain evidence="4">JCM 14549</strain>
    </source>
</reference>
<evidence type="ECO:0000256" key="1">
    <source>
        <dbReference type="ARBA" id="ARBA00022729"/>
    </source>
</evidence>
<gene>
    <name evidence="3" type="ORF">GCM10009757_27100</name>
</gene>
<dbReference type="InterPro" id="IPR043504">
    <property type="entry name" value="Peptidase_S1_PA_chymotrypsin"/>
</dbReference>
<dbReference type="InterPro" id="IPR006311">
    <property type="entry name" value="TAT_signal"/>
</dbReference>
<name>A0ABP5GS50_9ACTN</name>
<dbReference type="InterPro" id="IPR009003">
    <property type="entry name" value="Peptidase_S1_PA"/>
</dbReference>
<dbReference type="Gene3D" id="2.40.10.10">
    <property type="entry name" value="Trypsin-like serine proteases"/>
    <property type="match status" value="2"/>
</dbReference>
<dbReference type="SUPFAM" id="SSF50494">
    <property type="entry name" value="Trypsin-like serine proteases"/>
    <property type="match status" value="1"/>
</dbReference>
<dbReference type="Proteomes" id="UP001403094">
    <property type="component" value="Unassembled WGS sequence"/>
</dbReference>
<feature type="chain" id="PRO_5045158343" evidence="2">
    <location>
        <begin position="26"/>
        <end position="277"/>
    </location>
</feature>
<keyword evidence="4" id="KW-1185">Reference proteome</keyword>
<sequence length="277" mass="28119">MSGMDVHRRLLSAATAAVLTVTVHGATAPAALASEPWAGGAPGTVGKILWELDDSGRLGVCSGAVVDAPGGSVVATAAHCVSAPDRPEPPAEVWFVPAYDHGLATYREDGWRVLSFHTPAAWQPQEGGDIAELLPHDYAFLTVERKAGRTLQQTHGAHTLAFAPVPADRDVAVLGYPAAAPYDGESLRSCSGPTQVLDGPDAPPVNAGGLLLEDCDLTEGTSGGPWLQGYDPATGTGTVVAVMSAGTGTGTVVGRPFPAEAEDLLAAAVAATADRAG</sequence>
<proteinExistence type="predicted"/>
<protein>
    <submittedName>
        <fullName evidence="3">Uncharacterized protein</fullName>
    </submittedName>
</protein>
<dbReference type="PROSITE" id="PS51318">
    <property type="entry name" value="TAT"/>
    <property type="match status" value="1"/>
</dbReference>
<dbReference type="EMBL" id="BAAANQ010000004">
    <property type="protein sequence ID" value="GAA2052773.1"/>
    <property type="molecule type" value="Genomic_DNA"/>
</dbReference>
<keyword evidence="1 2" id="KW-0732">Signal</keyword>
<comment type="caution">
    <text evidence="3">The sequence shown here is derived from an EMBL/GenBank/DDBJ whole genome shotgun (WGS) entry which is preliminary data.</text>
</comment>
<evidence type="ECO:0000313" key="3">
    <source>
        <dbReference type="EMBL" id="GAA2052773.1"/>
    </source>
</evidence>
<dbReference type="PANTHER" id="PTHR15462">
    <property type="entry name" value="SERINE PROTEASE"/>
    <property type="match status" value="1"/>
</dbReference>
<evidence type="ECO:0000256" key="2">
    <source>
        <dbReference type="SAM" id="SignalP"/>
    </source>
</evidence>
<dbReference type="Pfam" id="PF13365">
    <property type="entry name" value="Trypsin_2"/>
    <property type="match status" value="1"/>
</dbReference>
<evidence type="ECO:0000313" key="4">
    <source>
        <dbReference type="Proteomes" id="UP001403094"/>
    </source>
</evidence>
<organism evidence="3 4">
    <name type="scientific">Streptomyces cheonanensis</name>
    <dbReference type="NCBI Taxonomy" id="312720"/>
    <lineage>
        <taxon>Bacteria</taxon>
        <taxon>Bacillati</taxon>
        <taxon>Actinomycetota</taxon>
        <taxon>Actinomycetes</taxon>
        <taxon>Kitasatosporales</taxon>
        <taxon>Streptomycetaceae</taxon>
        <taxon>Streptomyces</taxon>
    </lineage>
</organism>
<accession>A0ABP5GS50</accession>
<feature type="signal peptide" evidence="2">
    <location>
        <begin position="1"/>
        <end position="25"/>
    </location>
</feature>